<keyword evidence="2" id="KW-1133">Transmembrane helix</keyword>
<dbReference type="EMBL" id="JBHTJA010000044">
    <property type="protein sequence ID" value="MFD0902902.1"/>
    <property type="molecule type" value="Genomic_DNA"/>
</dbReference>
<proteinExistence type="predicted"/>
<name>A0ABW3EUH9_9ACTN</name>
<feature type="region of interest" description="Disordered" evidence="1">
    <location>
        <begin position="95"/>
        <end position="125"/>
    </location>
</feature>
<gene>
    <name evidence="3" type="ORF">ACFQ11_21065</name>
</gene>
<organism evidence="3 4">
    <name type="scientific">Actinomadura sediminis</name>
    <dbReference type="NCBI Taxonomy" id="1038904"/>
    <lineage>
        <taxon>Bacteria</taxon>
        <taxon>Bacillati</taxon>
        <taxon>Actinomycetota</taxon>
        <taxon>Actinomycetes</taxon>
        <taxon>Streptosporangiales</taxon>
        <taxon>Thermomonosporaceae</taxon>
        <taxon>Actinomadura</taxon>
    </lineage>
</organism>
<protein>
    <recommendedName>
        <fullName evidence="5">DUF3558 domain-containing protein</fullName>
    </recommendedName>
</protein>
<evidence type="ECO:0008006" key="5">
    <source>
        <dbReference type="Google" id="ProtNLM"/>
    </source>
</evidence>
<evidence type="ECO:0000313" key="3">
    <source>
        <dbReference type="EMBL" id="MFD0902902.1"/>
    </source>
</evidence>
<keyword evidence="2" id="KW-0472">Membrane</keyword>
<feature type="compositionally biased region" description="Polar residues" evidence="1">
    <location>
        <begin position="49"/>
        <end position="63"/>
    </location>
</feature>
<accession>A0ABW3EUH9</accession>
<comment type="caution">
    <text evidence="3">The sequence shown here is derived from an EMBL/GenBank/DDBJ whole genome shotgun (WGS) entry which is preliminary data.</text>
</comment>
<evidence type="ECO:0000256" key="1">
    <source>
        <dbReference type="SAM" id="MobiDB-lite"/>
    </source>
</evidence>
<evidence type="ECO:0000313" key="4">
    <source>
        <dbReference type="Proteomes" id="UP001596972"/>
    </source>
</evidence>
<reference evidence="4" key="1">
    <citation type="journal article" date="2019" name="Int. J. Syst. Evol. Microbiol.">
        <title>The Global Catalogue of Microorganisms (GCM) 10K type strain sequencing project: providing services to taxonomists for standard genome sequencing and annotation.</title>
        <authorList>
            <consortium name="The Broad Institute Genomics Platform"/>
            <consortium name="The Broad Institute Genome Sequencing Center for Infectious Disease"/>
            <person name="Wu L."/>
            <person name="Ma J."/>
        </authorList>
    </citation>
    <scope>NUCLEOTIDE SEQUENCE [LARGE SCALE GENOMIC DNA]</scope>
    <source>
        <strain evidence="4">JCM 31202</strain>
    </source>
</reference>
<feature type="region of interest" description="Disordered" evidence="1">
    <location>
        <begin position="36"/>
        <end position="66"/>
    </location>
</feature>
<feature type="transmembrane region" description="Helical" evidence="2">
    <location>
        <begin position="12"/>
        <end position="34"/>
    </location>
</feature>
<dbReference type="RefSeq" id="WP_378301149.1">
    <property type="nucleotide sequence ID" value="NZ_JBHTJA010000044.1"/>
</dbReference>
<sequence length="237" mass="23763">MTGTAERPRWLLHAATGAGAALLVAAALAGFAGLRDPDPDSGRRPAASPTATVSPTSAESTAVSGPGLLTAVPDPCALVPAATFAQLGLRAAAAESGRDRRASDGADTAYCEGTGGRGGAGAEDDRRSLRVAAVLHGTREEASDAMEFDRGVTRSLANTATKGSADGAETRTGPYREIAGIGGEAFAQRTDEPGWSSTTVWARHENVTLKIVYGAAVPDPTPAAEAVAGRAVAALAG</sequence>
<keyword evidence="2" id="KW-0812">Transmembrane</keyword>
<evidence type="ECO:0000256" key="2">
    <source>
        <dbReference type="SAM" id="Phobius"/>
    </source>
</evidence>
<keyword evidence="4" id="KW-1185">Reference proteome</keyword>
<dbReference type="Proteomes" id="UP001596972">
    <property type="component" value="Unassembled WGS sequence"/>
</dbReference>